<dbReference type="EMBL" id="CP064795">
    <property type="protein sequence ID" value="QPG06570.1"/>
    <property type="molecule type" value="Genomic_DNA"/>
</dbReference>
<protein>
    <submittedName>
        <fullName evidence="2">Uncharacterized protein</fullName>
    </submittedName>
</protein>
<evidence type="ECO:0000256" key="1">
    <source>
        <dbReference type="SAM" id="MobiDB-lite"/>
    </source>
</evidence>
<accession>A0A7S9DZ52</accession>
<dbReference type="KEGG" id="smaa:IT774_05195"/>
<reference evidence="2 3" key="1">
    <citation type="submission" date="2020-11" db="EMBL/GenBank/DDBJ databases">
        <title>Complete genome sequence for Salinimonas sp. strain G2-b.</title>
        <authorList>
            <person name="Park S.-J."/>
        </authorList>
    </citation>
    <scope>NUCLEOTIDE SEQUENCE [LARGE SCALE GENOMIC DNA]</scope>
    <source>
        <strain evidence="2 3">G2-b</strain>
    </source>
</reference>
<evidence type="ECO:0000313" key="2">
    <source>
        <dbReference type="EMBL" id="QPG06570.1"/>
    </source>
</evidence>
<evidence type="ECO:0000313" key="3">
    <source>
        <dbReference type="Proteomes" id="UP000595095"/>
    </source>
</evidence>
<proteinExistence type="predicted"/>
<dbReference type="Proteomes" id="UP000595095">
    <property type="component" value="Chromosome"/>
</dbReference>
<dbReference type="AlphaFoldDB" id="A0A7S9DZ52"/>
<sequence length="99" mass="11180">MDSSRTELTVDAQLVNDNGEERMERKRRMVGGARDCSYSACVFASVEHFNNGSPMICYIPEGRSFYMRMSPPAEIAGDELILAAYEDLRIRFPELVPVV</sequence>
<name>A0A7S9DZ52_9ALTE</name>
<dbReference type="RefSeq" id="WP_195811646.1">
    <property type="nucleotide sequence ID" value="NZ_CP064795.1"/>
</dbReference>
<gene>
    <name evidence="2" type="ORF">IT774_05195</name>
</gene>
<organism evidence="2 3">
    <name type="scientific">Salinimonas marina</name>
    <dbReference type="NCBI Taxonomy" id="2785918"/>
    <lineage>
        <taxon>Bacteria</taxon>
        <taxon>Pseudomonadati</taxon>
        <taxon>Pseudomonadota</taxon>
        <taxon>Gammaproteobacteria</taxon>
        <taxon>Alteromonadales</taxon>
        <taxon>Alteromonadaceae</taxon>
        <taxon>Alteromonas/Salinimonas group</taxon>
        <taxon>Salinimonas</taxon>
    </lineage>
</organism>
<keyword evidence="3" id="KW-1185">Reference proteome</keyword>
<feature type="region of interest" description="Disordered" evidence="1">
    <location>
        <begin position="1"/>
        <end position="26"/>
    </location>
</feature>